<comment type="caution">
    <text evidence="2">The sequence shown here is derived from an EMBL/GenBank/DDBJ whole genome shotgun (WGS) entry which is preliminary data.</text>
</comment>
<dbReference type="AlphaFoldDB" id="A0A1F7IC02"/>
<dbReference type="PANTHER" id="PTHR41386">
    <property type="entry name" value="INTEGRAL MEMBRANE PROTEIN-RELATED"/>
    <property type="match status" value="1"/>
</dbReference>
<sequence length="169" mass="19522">MSNSSYTSRHALKSLKARYQAKRSSWEKIADWMTANFGNAKFLFVNLLFFLVWLIINVGVIEFIEPFDPYPFGLLTTIVSLEAIILSIFILISQNRGSKIDDLREEIDLQIDIITESETTKLMKLVVLLLHKNGIDVSDDKELEQMLKPINEEKIERSLEKQMENNSKP</sequence>
<organism evidence="2 3">
    <name type="scientific">Candidatus Roizmanbacteria bacterium RIFCSPLOWO2_01_FULL_35_13</name>
    <dbReference type="NCBI Taxonomy" id="1802055"/>
    <lineage>
        <taxon>Bacteria</taxon>
        <taxon>Candidatus Roizmaniibacteriota</taxon>
    </lineage>
</organism>
<dbReference type="Pfam" id="PF06210">
    <property type="entry name" value="DUF1003"/>
    <property type="match status" value="1"/>
</dbReference>
<keyword evidence="1" id="KW-0472">Membrane</keyword>
<evidence type="ECO:0008006" key="4">
    <source>
        <dbReference type="Google" id="ProtNLM"/>
    </source>
</evidence>
<feature type="transmembrane region" description="Helical" evidence="1">
    <location>
        <begin position="70"/>
        <end position="92"/>
    </location>
</feature>
<proteinExistence type="predicted"/>
<dbReference type="Proteomes" id="UP000179270">
    <property type="component" value="Unassembled WGS sequence"/>
</dbReference>
<dbReference type="EMBL" id="MGAF01000025">
    <property type="protein sequence ID" value="OGK40872.1"/>
    <property type="molecule type" value="Genomic_DNA"/>
</dbReference>
<evidence type="ECO:0000256" key="1">
    <source>
        <dbReference type="SAM" id="Phobius"/>
    </source>
</evidence>
<reference evidence="2 3" key="1">
    <citation type="journal article" date="2016" name="Nat. Commun.">
        <title>Thousands of microbial genomes shed light on interconnected biogeochemical processes in an aquifer system.</title>
        <authorList>
            <person name="Anantharaman K."/>
            <person name="Brown C.T."/>
            <person name="Hug L.A."/>
            <person name="Sharon I."/>
            <person name="Castelle C.J."/>
            <person name="Probst A.J."/>
            <person name="Thomas B.C."/>
            <person name="Singh A."/>
            <person name="Wilkins M.J."/>
            <person name="Karaoz U."/>
            <person name="Brodie E.L."/>
            <person name="Williams K.H."/>
            <person name="Hubbard S.S."/>
            <person name="Banfield J.F."/>
        </authorList>
    </citation>
    <scope>NUCLEOTIDE SEQUENCE [LARGE SCALE GENOMIC DNA]</scope>
</reference>
<dbReference type="PANTHER" id="PTHR41386:SF1">
    <property type="entry name" value="MEMBRANE PROTEIN"/>
    <property type="match status" value="1"/>
</dbReference>
<evidence type="ECO:0000313" key="3">
    <source>
        <dbReference type="Proteomes" id="UP000179270"/>
    </source>
</evidence>
<accession>A0A1F7IC02</accession>
<protein>
    <recommendedName>
        <fullName evidence="4">DUF1003 domain-containing protein</fullName>
    </recommendedName>
</protein>
<keyword evidence="1" id="KW-0812">Transmembrane</keyword>
<feature type="transmembrane region" description="Helical" evidence="1">
    <location>
        <begin position="42"/>
        <end position="64"/>
    </location>
</feature>
<dbReference type="InterPro" id="IPR010406">
    <property type="entry name" value="DUF1003"/>
</dbReference>
<gene>
    <name evidence="2" type="ORF">A3A74_06015</name>
</gene>
<evidence type="ECO:0000313" key="2">
    <source>
        <dbReference type="EMBL" id="OGK40872.1"/>
    </source>
</evidence>
<keyword evidence="1" id="KW-1133">Transmembrane helix</keyword>
<name>A0A1F7IC02_9BACT</name>